<evidence type="ECO:0000313" key="2">
    <source>
        <dbReference type="Proteomes" id="UP000291404"/>
    </source>
</evidence>
<accession>A0A4Q9LJ92</accession>
<comment type="caution">
    <text evidence="1">The sequence shown here is derived from an EMBL/GenBank/DDBJ whole genome shotgun (WGS) entry which is preliminary data.</text>
</comment>
<dbReference type="VEuPathDB" id="MicrosporidiaDB:CWI36_0324p0010"/>
<proteinExistence type="predicted"/>
<sequence>MRQCFNNRHDLAKDKDFLVQTASRQYINSFTPNCTRYTRKGIKIICGTDFRNEIKYVFELEHGSFKYK</sequence>
<keyword evidence="2" id="KW-1185">Reference proteome</keyword>
<protein>
    <submittedName>
        <fullName evidence="1">Uncharacterized protein</fullName>
    </submittedName>
</protein>
<gene>
    <name evidence="1" type="ORF">CWI36_0324p0010</name>
</gene>
<name>A0A4Q9LJ92_9MICR</name>
<dbReference type="AlphaFoldDB" id="A0A4Q9LJ92"/>
<reference evidence="1 2" key="1">
    <citation type="submission" date="2017-12" db="EMBL/GenBank/DDBJ databases">
        <authorList>
            <person name="Pombert J.-F."/>
            <person name="Haag K.L."/>
            <person name="Ebert D."/>
        </authorList>
    </citation>
    <scope>NUCLEOTIDE SEQUENCE [LARGE SCALE GENOMIC DNA]</scope>
    <source>
        <strain evidence="1">BE-OM-2</strain>
    </source>
</reference>
<evidence type="ECO:0000313" key="1">
    <source>
        <dbReference type="EMBL" id="TBU07120.1"/>
    </source>
</evidence>
<dbReference type="Proteomes" id="UP000291404">
    <property type="component" value="Unassembled WGS sequence"/>
</dbReference>
<organism evidence="1 2">
    <name type="scientific">Hamiltosporidium magnivora</name>
    <dbReference type="NCBI Taxonomy" id="148818"/>
    <lineage>
        <taxon>Eukaryota</taxon>
        <taxon>Fungi</taxon>
        <taxon>Fungi incertae sedis</taxon>
        <taxon>Microsporidia</taxon>
        <taxon>Dubosqiidae</taxon>
        <taxon>Hamiltosporidium</taxon>
    </lineage>
</organism>
<dbReference type="EMBL" id="PITI01000324">
    <property type="protein sequence ID" value="TBU07120.1"/>
    <property type="molecule type" value="Genomic_DNA"/>
</dbReference>